<dbReference type="Proteomes" id="UP001165960">
    <property type="component" value="Unassembled WGS sequence"/>
</dbReference>
<evidence type="ECO:0000313" key="2">
    <source>
        <dbReference type="Proteomes" id="UP001165960"/>
    </source>
</evidence>
<proteinExistence type="predicted"/>
<dbReference type="EMBL" id="QTSX02000008">
    <property type="protein sequence ID" value="KAJ9090347.1"/>
    <property type="molecule type" value="Genomic_DNA"/>
</dbReference>
<reference evidence="1" key="1">
    <citation type="submission" date="2022-04" db="EMBL/GenBank/DDBJ databases">
        <title>Genome of the entomopathogenic fungus Entomophthora muscae.</title>
        <authorList>
            <person name="Elya C."/>
            <person name="Lovett B.R."/>
            <person name="Lee E."/>
            <person name="Macias A.M."/>
            <person name="Hajek A.E."/>
            <person name="De Bivort B.L."/>
            <person name="Kasson M.T."/>
            <person name="De Fine Licht H.H."/>
            <person name="Stajich J.E."/>
        </authorList>
    </citation>
    <scope>NUCLEOTIDE SEQUENCE</scope>
    <source>
        <strain evidence="1">Berkeley</strain>
    </source>
</reference>
<keyword evidence="2" id="KW-1185">Reference proteome</keyword>
<sequence>MTSAKKSNSHIKAKDFNSFLTTEASLRKPSPLKTLLKYKQNPDNIYLASGLPRIDAFPIEELSFKARDPISGELKEFNISKEPDSSCPIGLNQAQQYGNGLGITPIRDFFRHHTKQLHKPCYGDWDVIPTAGNTDSLYKMLSLFLSPGYPILVARWCYPTALETFSAFGLDLLSVDIDEEGLIPSSLKKVAQEWNQTNPDNCCRFMYTVPCGQNPSGATMSLTRRKQIYEVAQELNLIIFEDDPYYYLQLPPFNPSQPITSEEKGNLNPQEFIDAFGYKTLIPSLLSLDVDGRVIRMDSWAKTIAPGLRVGWITAQVSFINKLQFINEVSIQMPSGFSQAILAQLLLKGWGDDKLEHHIAALRLKFAYRRDSTMAIIMPIRGKIVDFTPPVAGMFLWLKPRLPKAMLTLEEGTLPSQSAMEDIFNSLIEKHVVIVPGVFFDTDNYSGKSKEKKGAPYLRICYTFADLDKVIEGTRRLVEALSSIGCGN</sequence>
<protein>
    <submittedName>
        <fullName evidence="1">Uncharacterized protein</fullName>
    </submittedName>
</protein>
<comment type="caution">
    <text evidence="1">The sequence shown here is derived from an EMBL/GenBank/DDBJ whole genome shotgun (WGS) entry which is preliminary data.</text>
</comment>
<gene>
    <name evidence="1" type="ORF">DSO57_1003470</name>
</gene>
<evidence type="ECO:0000313" key="1">
    <source>
        <dbReference type="EMBL" id="KAJ9090347.1"/>
    </source>
</evidence>
<name>A0ACC2UVF6_9FUNG</name>
<accession>A0ACC2UVF6</accession>
<organism evidence="1 2">
    <name type="scientific">Entomophthora muscae</name>
    <dbReference type="NCBI Taxonomy" id="34485"/>
    <lineage>
        <taxon>Eukaryota</taxon>
        <taxon>Fungi</taxon>
        <taxon>Fungi incertae sedis</taxon>
        <taxon>Zoopagomycota</taxon>
        <taxon>Entomophthoromycotina</taxon>
        <taxon>Entomophthoromycetes</taxon>
        <taxon>Entomophthorales</taxon>
        <taxon>Entomophthoraceae</taxon>
        <taxon>Entomophthora</taxon>
    </lineage>
</organism>